<dbReference type="GO" id="GO:0003677">
    <property type="term" value="F:DNA binding"/>
    <property type="evidence" value="ECO:0007669"/>
    <property type="project" value="UniProtKB-KW"/>
</dbReference>
<dbReference type="STRING" id="1227456.C450_04903"/>
<dbReference type="PANTHER" id="PTHR13356">
    <property type="entry name" value="OB FOLD NUCLEIC ACID BINDING PROTEIN-RELATED"/>
    <property type="match status" value="1"/>
</dbReference>
<dbReference type="SUPFAM" id="SSF50249">
    <property type="entry name" value="Nucleic acid-binding proteins"/>
    <property type="match status" value="2"/>
</dbReference>
<dbReference type="OrthoDB" id="335252at2157"/>
<evidence type="ECO:0000313" key="2">
    <source>
        <dbReference type="EMBL" id="EMA54775.1"/>
    </source>
</evidence>
<reference evidence="2 3" key="1">
    <citation type="journal article" date="2014" name="PLoS Genet.">
        <title>Phylogenetically driven sequencing of extremely halophilic archaea reveals strategies for static and dynamic osmo-response.</title>
        <authorList>
            <person name="Becker E.A."/>
            <person name="Seitzer P.M."/>
            <person name="Tritt A."/>
            <person name="Larsen D."/>
            <person name="Krusor M."/>
            <person name="Yao A.I."/>
            <person name="Wu D."/>
            <person name="Madern D."/>
            <person name="Eisen J.A."/>
            <person name="Darling A.E."/>
            <person name="Facciotti M.T."/>
        </authorList>
    </citation>
    <scope>NUCLEOTIDE SEQUENCE [LARGE SCALE GENOMIC DNA]</scope>
    <source>
        <strain evidence="2 3">DSM 8989</strain>
    </source>
</reference>
<dbReference type="PANTHER" id="PTHR13356:SF8">
    <property type="entry name" value="REPLICATION PROTEIN A"/>
    <property type="match status" value="1"/>
</dbReference>
<dbReference type="NCBIfam" id="NF005553">
    <property type="entry name" value="PRK07217.1"/>
    <property type="match status" value="1"/>
</dbReference>
<accession>M0NDK6</accession>
<organism evidence="2 3">
    <name type="scientific">Halococcus salifodinae DSM 8989</name>
    <dbReference type="NCBI Taxonomy" id="1227456"/>
    <lineage>
        <taxon>Archaea</taxon>
        <taxon>Methanobacteriati</taxon>
        <taxon>Methanobacteriota</taxon>
        <taxon>Stenosarchaea group</taxon>
        <taxon>Halobacteria</taxon>
        <taxon>Halobacteriales</taxon>
        <taxon>Halococcaceae</taxon>
        <taxon>Halococcus</taxon>
    </lineage>
</organism>
<sequence>MPDLRSHAEDIHDQFADQTDLTVDEVEDRLDTLVNDYQVPIDEARRSVTSTYYDEVDVDQDSLDDANEHRELDSIQTAEEWIDITAKVVELWEPRSDAIGQVGLLGDTSGRIKFTAWAKSDLDTLEEGEVYHLGNVVTDEYEGQFSVKLNRTTTIEHTDEEIEVGDNTTEIEGALVDMQSGSGLIKRCPDDDCTRVLQNGRCSEHGEVEGEFDLRVKGVIDDGREVHETIFNQEMTEELAGISLDEAKERAMDALDTSVVADDISEKILGKYYRIEGPTLGRYVLANEFEQLGPHTDAENVLIRARSL</sequence>
<dbReference type="PATRIC" id="fig|1227456.3.peg.1005"/>
<dbReference type="Proteomes" id="UP000011625">
    <property type="component" value="Unassembled WGS sequence"/>
</dbReference>
<dbReference type="AlphaFoldDB" id="M0NDK6"/>
<dbReference type="RefSeq" id="WP_005040755.1">
    <property type="nucleotide sequence ID" value="NZ_AOME01000024.1"/>
</dbReference>
<protein>
    <submittedName>
        <fullName evidence="2">Replication factor A</fullName>
    </submittedName>
</protein>
<dbReference type="InterPro" id="IPR012340">
    <property type="entry name" value="NA-bd_OB-fold"/>
</dbReference>
<evidence type="ECO:0000313" key="3">
    <source>
        <dbReference type="Proteomes" id="UP000011625"/>
    </source>
</evidence>
<dbReference type="InterPro" id="IPR051231">
    <property type="entry name" value="SOSS-B"/>
</dbReference>
<dbReference type="FunFam" id="2.40.50.140:FF:000301">
    <property type="entry name" value="Replication protein A"/>
    <property type="match status" value="1"/>
</dbReference>
<evidence type="ECO:0000256" key="1">
    <source>
        <dbReference type="ARBA" id="ARBA00023125"/>
    </source>
</evidence>
<dbReference type="GO" id="GO:0000724">
    <property type="term" value="P:double-strand break repair via homologous recombination"/>
    <property type="evidence" value="ECO:0007669"/>
    <property type="project" value="TreeGrafter"/>
</dbReference>
<proteinExistence type="predicted"/>
<dbReference type="Gene3D" id="2.40.50.140">
    <property type="entry name" value="Nucleic acid-binding proteins"/>
    <property type="match status" value="1"/>
</dbReference>
<keyword evidence="1" id="KW-0238">DNA-binding</keyword>
<dbReference type="GO" id="GO:0010212">
    <property type="term" value="P:response to ionizing radiation"/>
    <property type="evidence" value="ECO:0007669"/>
    <property type="project" value="TreeGrafter"/>
</dbReference>
<name>M0NDK6_9EURY</name>
<gene>
    <name evidence="2" type="ORF">C450_04903</name>
</gene>
<dbReference type="CDD" id="cd04491">
    <property type="entry name" value="SoSSB_OBF"/>
    <property type="match status" value="1"/>
</dbReference>
<keyword evidence="3" id="KW-1185">Reference proteome</keyword>
<comment type="caution">
    <text evidence="2">The sequence shown here is derived from an EMBL/GenBank/DDBJ whole genome shotgun (WGS) entry which is preliminary data.</text>
</comment>
<dbReference type="EMBL" id="AOME01000024">
    <property type="protein sequence ID" value="EMA54775.1"/>
    <property type="molecule type" value="Genomic_DNA"/>
</dbReference>